<dbReference type="InterPro" id="IPR023631">
    <property type="entry name" value="Amidase_dom"/>
</dbReference>
<sequence length="597" mass="60130">MTMRIADLLAAYRAGTTDPSAVMADVLAAGDAAAAADTQQPVWIARICAEELLARAARLDGGDRSLPLYGIPFAVKDNMDVAGLPTTAGLPGASRIATETAPVVQALLDAGALLVGKTNMDQLATGLVGTRSPYGACSSVADPAYISGGSSSGSGVAVALGLCAFALGTDTAGSGRVPAAFNAVVGLKPTRGLLSTRGVVPACASLDCVSVFAADAADAAAVLAVAASPDAQDPWSRPAAPPTRPRRGLVAVPQPGQLTFLDDTARAAWEGAVAVAAERFTVVEADVQPLLDAASLLYDSWVAERTADLLVLIDGPAGADGLDPTVAAIVRGGAGRTAVDVFASSHTLAALRLAAAPIWEACDALLLPTVSGHPTHADVAADPVGVNSELGRYTNFVNLMDLCAVAVPGPGRADGLPAGVTFLAPAFGDTRVLELAAAFAGETPDPARFPLSGTVRLAVVGAHLSGLPLNAQLTERGARLVGPARTAPTYRLYALPGDGPVSRPGLIRTFDDGASIEAEVWELAPAALGELLGLIPAPLGLGRVELQDGALVTGFVCEGHAVRGATDVTEHGGWRAYLAATADRPAATVFPSAAGDA</sequence>
<protein>
    <submittedName>
        <fullName evidence="3">Allophanate hydrolase</fullName>
        <ecNumber evidence="3">3.5.1.54</ecNumber>
    </submittedName>
</protein>
<reference evidence="3 4" key="1">
    <citation type="submission" date="2022-06" db="EMBL/GenBank/DDBJ databases">
        <title>Paraconexibacter antarcticus.</title>
        <authorList>
            <person name="Kim C.S."/>
        </authorList>
    </citation>
    <scope>NUCLEOTIDE SEQUENCE [LARGE SCALE GENOMIC DNA]</scope>
    <source>
        <strain evidence="3 4">02-257</strain>
    </source>
</reference>
<dbReference type="InterPro" id="IPR036928">
    <property type="entry name" value="AS_sf"/>
</dbReference>
<dbReference type="RefSeq" id="WP_254571942.1">
    <property type="nucleotide sequence ID" value="NZ_CP098502.1"/>
</dbReference>
<proteinExistence type="predicted"/>
<evidence type="ECO:0000313" key="4">
    <source>
        <dbReference type="Proteomes" id="UP001056035"/>
    </source>
</evidence>
<organism evidence="3 4">
    <name type="scientific">Paraconexibacter antarcticus</name>
    <dbReference type="NCBI Taxonomy" id="2949664"/>
    <lineage>
        <taxon>Bacteria</taxon>
        <taxon>Bacillati</taxon>
        <taxon>Actinomycetota</taxon>
        <taxon>Thermoleophilia</taxon>
        <taxon>Solirubrobacterales</taxon>
        <taxon>Paraconexibacteraceae</taxon>
        <taxon>Paraconexibacter</taxon>
    </lineage>
</organism>
<evidence type="ECO:0000313" key="3">
    <source>
        <dbReference type="EMBL" id="UTI65256.1"/>
    </source>
</evidence>
<dbReference type="Pfam" id="PF01425">
    <property type="entry name" value="Amidase"/>
    <property type="match status" value="1"/>
</dbReference>
<dbReference type="EC" id="3.5.1.54" evidence="3"/>
<dbReference type="GO" id="GO:0004039">
    <property type="term" value="F:allophanate hydrolase activity"/>
    <property type="evidence" value="ECO:0007669"/>
    <property type="project" value="UniProtKB-EC"/>
</dbReference>
<evidence type="ECO:0000259" key="2">
    <source>
        <dbReference type="Pfam" id="PF21986"/>
    </source>
</evidence>
<dbReference type="Proteomes" id="UP001056035">
    <property type="component" value="Chromosome"/>
</dbReference>
<dbReference type="NCBIfam" id="NF006043">
    <property type="entry name" value="PRK08186.1"/>
    <property type="match status" value="1"/>
</dbReference>
<dbReference type="Gene3D" id="1.20.58.1700">
    <property type="match status" value="1"/>
</dbReference>
<dbReference type="InterPro" id="IPR000120">
    <property type="entry name" value="Amidase"/>
</dbReference>
<dbReference type="InterPro" id="IPR014085">
    <property type="entry name" value="Allophanate_hydrolase"/>
</dbReference>
<dbReference type="PANTHER" id="PTHR11895:SF169">
    <property type="entry name" value="GLUTAMYL-TRNA(GLN) AMIDOTRANSFERASE"/>
    <property type="match status" value="1"/>
</dbReference>
<feature type="domain" description="Amidase" evidence="1">
    <location>
        <begin position="35"/>
        <end position="433"/>
    </location>
</feature>
<keyword evidence="3" id="KW-0378">Hydrolase</keyword>
<dbReference type="NCBIfam" id="TIGR02713">
    <property type="entry name" value="allophanate_hyd"/>
    <property type="match status" value="1"/>
</dbReference>
<name>A0ABY5DT94_9ACTN</name>
<dbReference type="EMBL" id="CP098502">
    <property type="protein sequence ID" value="UTI65256.1"/>
    <property type="molecule type" value="Genomic_DNA"/>
</dbReference>
<dbReference type="Gene3D" id="3.10.490.10">
    <property type="entry name" value="Gamma-glutamyl cyclotransferase-like"/>
    <property type="match status" value="1"/>
</dbReference>
<dbReference type="Gene3D" id="3.90.1300.10">
    <property type="entry name" value="Amidase signature (AS) domain"/>
    <property type="match status" value="1"/>
</dbReference>
<dbReference type="SUPFAM" id="SSF75304">
    <property type="entry name" value="Amidase signature (AS) enzymes"/>
    <property type="match status" value="1"/>
</dbReference>
<dbReference type="InterPro" id="IPR053844">
    <property type="entry name" value="AH_C"/>
</dbReference>
<evidence type="ECO:0000259" key="1">
    <source>
        <dbReference type="Pfam" id="PF01425"/>
    </source>
</evidence>
<keyword evidence="4" id="KW-1185">Reference proteome</keyword>
<gene>
    <name evidence="3" type="primary">atzF</name>
    <name evidence="3" type="ORF">NBH00_03360</name>
</gene>
<feature type="domain" description="Allophanate hydrolase C-terminal" evidence="2">
    <location>
        <begin position="455"/>
        <end position="579"/>
    </location>
</feature>
<dbReference type="Pfam" id="PF21986">
    <property type="entry name" value="AH_C"/>
    <property type="match status" value="1"/>
</dbReference>
<dbReference type="PANTHER" id="PTHR11895">
    <property type="entry name" value="TRANSAMIDASE"/>
    <property type="match status" value="1"/>
</dbReference>
<accession>A0ABY5DT94</accession>